<accession>A0A8K0VSA4</accession>
<name>A0A8K0VSA4_9PLEO</name>
<dbReference type="InterPro" id="IPR021833">
    <property type="entry name" value="DUF3425"/>
</dbReference>
<dbReference type="InterPro" id="IPR036864">
    <property type="entry name" value="Zn2-C6_fun-type_DNA-bd_sf"/>
</dbReference>
<protein>
    <recommendedName>
        <fullName evidence="3">Zn(2)-C6 fungal-type domain-containing protein</fullName>
    </recommendedName>
</protein>
<evidence type="ECO:0000313" key="4">
    <source>
        <dbReference type="EMBL" id="KAH7070147.1"/>
    </source>
</evidence>
<feature type="domain" description="Zn(2)-C6 fungal-type" evidence="3">
    <location>
        <begin position="36"/>
        <end position="66"/>
    </location>
</feature>
<feature type="compositionally biased region" description="Low complexity" evidence="2">
    <location>
        <begin position="192"/>
        <end position="209"/>
    </location>
</feature>
<keyword evidence="1" id="KW-0539">Nucleus</keyword>
<dbReference type="SUPFAM" id="SSF57701">
    <property type="entry name" value="Zn2/Cys6 DNA-binding domain"/>
    <property type="match status" value="1"/>
</dbReference>
<feature type="compositionally biased region" description="Low complexity" evidence="2">
    <location>
        <begin position="169"/>
        <end position="183"/>
    </location>
</feature>
<evidence type="ECO:0000313" key="5">
    <source>
        <dbReference type="Proteomes" id="UP000813461"/>
    </source>
</evidence>
<dbReference type="OrthoDB" id="2985014at2759"/>
<dbReference type="PANTHER" id="PTHR37012">
    <property type="entry name" value="B-ZIP TRANSCRIPTION FACTOR (EUROFUNG)-RELATED"/>
    <property type="match status" value="1"/>
</dbReference>
<dbReference type="InterPro" id="IPR001138">
    <property type="entry name" value="Zn2Cys6_DnaBD"/>
</dbReference>
<organism evidence="4 5">
    <name type="scientific">Paraphoma chrysanthemicola</name>
    <dbReference type="NCBI Taxonomy" id="798071"/>
    <lineage>
        <taxon>Eukaryota</taxon>
        <taxon>Fungi</taxon>
        <taxon>Dikarya</taxon>
        <taxon>Ascomycota</taxon>
        <taxon>Pezizomycotina</taxon>
        <taxon>Dothideomycetes</taxon>
        <taxon>Pleosporomycetidae</taxon>
        <taxon>Pleosporales</taxon>
        <taxon>Pleosporineae</taxon>
        <taxon>Phaeosphaeriaceae</taxon>
        <taxon>Paraphoma</taxon>
    </lineage>
</organism>
<feature type="region of interest" description="Disordered" evidence="2">
    <location>
        <begin position="136"/>
        <end position="214"/>
    </location>
</feature>
<dbReference type="Pfam" id="PF11905">
    <property type="entry name" value="DUF3425"/>
    <property type="match status" value="1"/>
</dbReference>
<feature type="compositionally biased region" description="Basic and acidic residues" evidence="2">
    <location>
        <begin position="16"/>
        <end position="26"/>
    </location>
</feature>
<proteinExistence type="predicted"/>
<dbReference type="CDD" id="cd00067">
    <property type="entry name" value="GAL4"/>
    <property type="match status" value="1"/>
</dbReference>
<dbReference type="Proteomes" id="UP000813461">
    <property type="component" value="Unassembled WGS sequence"/>
</dbReference>
<dbReference type="GO" id="GO:0000981">
    <property type="term" value="F:DNA-binding transcription factor activity, RNA polymerase II-specific"/>
    <property type="evidence" value="ECO:0007669"/>
    <property type="project" value="InterPro"/>
</dbReference>
<feature type="compositionally biased region" description="Polar residues" evidence="2">
    <location>
        <begin position="136"/>
        <end position="146"/>
    </location>
</feature>
<keyword evidence="5" id="KW-1185">Reference proteome</keyword>
<dbReference type="SMART" id="SM00066">
    <property type="entry name" value="GAL4"/>
    <property type="match status" value="1"/>
</dbReference>
<evidence type="ECO:0000259" key="3">
    <source>
        <dbReference type="PROSITE" id="PS50048"/>
    </source>
</evidence>
<dbReference type="EMBL" id="JAGMVJ010000028">
    <property type="protein sequence ID" value="KAH7070147.1"/>
    <property type="molecule type" value="Genomic_DNA"/>
</dbReference>
<dbReference type="PANTHER" id="PTHR37012:SF2">
    <property type="entry name" value="BZIP DOMAIN-CONTAINING PROTEIN-RELATED"/>
    <property type="match status" value="1"/>
</dbReference>
<feature type="region of interest" description="Disordered" evidence="2">
    <location>
        <begin position="1"/>
        <end position="29"/>
    </location>
</feature>
<dbReference type="AlphaFoldDB" id="A0A8K0VSA4"/>
<dbReference type="Gene3D" id="4.10.240.10">
    <property type="entry name" value="Zn(2)-C6 fungal-type DNA-binding domain"/>
    <property type="match status" value="1"/>
</dbReference>
<evidence type="ECO:0000256" key="1">
    <source>
        <dbReference type="ARBA" id="ARBA00023242"/>
    </source>
</evidence>
<gene>
    <name evidence="4" type="ORF">FB567DRAFT_456279</name>
</gene>
<feature type="compositionally biased region" description="Low complexity" evidence="2">
    <location>
        <begin position="147"/>
        <end position="160"/>
    </location>
</feature>
<dbReference type="PROSITE" id="PS00463">
    <property type="entry name" value="ZN2_CY6_FUNGAL_1"/>
    <property type="match status" value="1"/>
</dbReference>
<dbReference type="PROSITE" id="PS50048">
    <property type="entry name" value="ZN2_CY6_FUNGAL_2"/>
    <property type="match status" value="1"/>
</dbReference>
<feature type="region of interest" description="Disordered" evidence="2">
    <location>
        <begin position="269"/>
        <end position="288"/>
    </location>
</feature>
<sequence length="568" mass="63424">MDPPERWQPIAPASDHPGRQRSAPDSRKRRQAVAVACVQCRTGKAKCDGTRPRCLRCKDNDYPCQYDVAEGVSRAERMKLLRRDSMSSKVEEMERVLKALRSGSDEQASNILARLRLGERLEEVAKGLPPAVFSSAQSKTPSLLAQDSTGTSGSGVSTDSTAEHSDGMASSYRHSSRASYSPSIGHHPSWPGSSTIASSSQSISTKGKQPAPAVDTASRPFLSILFDRRDYLLATSESEDGYDIDGESDITLDPRLLSQDLTFEAVNAFSGSPMDTSRSRLPSPQKEQLGSTMHVTHLRSRQPIVNAIRVHPNFSLQNLFGNMPLSSSIRTNNYPPEIQNAQVDNLSLPTWAMMTINTKPDPGGLRHAFWSVVQDATALLRSGTPVNFVIEKHPNIAALFDEDEFARSGILSRWAASMVHSIRLKGDDFTAFASMYHFWYLMRWMISPSPETYEAIPESLRPTPNQLFMPHISMLDFIAWPAFREFAVQVPRMQERMDWMMDMSLTIQCDWSFGNDEAFQRDDETGLLDLCVVAKTAMRDLSSWSVGPTFRAYVSNADSYVRIRTEEY</sequence>
<evidence type="ECO:0000256" key="2">
    <source>
        <dbReference type="SAM" id="MobiDB-lite"/>
    </source>
</evidence>
<comment type="caution">
    <text evidence="4">The sequence shown here is derived from an EMBL/GenBank/DDBJ whole genome shotgun (WGS) entry which is preliminary data.</text>
</comment>
<dbReference type="Pfam" id="PF00172">
    <property type="entry name" value="Zn_clus"/>
    <property type="match status" value="1"/>
</dbReference>
<reference evidence="4" key="1">
    <citation type="journal article" date="2021" name="Nat. Commun.">
        <title>Genetic determinants of endophytism in the Arabidopsis root mycobiome.</title>
        <authorList>
            <person name="Mesny F."/>
            <person name="Miyauchi S."/>
            <person name="Thiergart T."/>
            <person name="Pickel B."/>
            <person name="Atanasova L."/>
            <person name="Karlsson M."/>
            <person name="Huettel B."/>
            <person name="Barry K.W."/>
            <person name="Haridas S."/>
            <person name="Chen C."/>
            <person name="Bauer D."/>
            <person name="Andreopoulos W."/>
            <person name="Pangilinan J."/>
            <person name="LaButti K."/>
            <person name="Riley R."/>
            <person name="Lipzen A."/>
            <person name="Clum A."/>
            <person name="Drula E."/>
            <person name="Henrissat B."/>
            <person name="Kohler A."/>
            <person name="Grigoriev I.V."/>
            <person name="Martin F.M."/>
            <person name="Hacquard S."/>
        </authorList>
    </citation>
    <scope>NUCLEOTIDE SEQUENCE</scope>
    <source>
        <strain evidence="4">MPI-SDFR-AT-0120</strain>
    </source>
</reference>
<dbReference type="GO" id="GO:0008270">
    <property type="term" value="F:zinc ion binding"/>
    <property type="evidence" value="ECO:0007669"/>
    <property type="project" value="InterPro"/>
</dbReference>